<protein>
    <recommendedName>
        <fullName evidence="8">Cytochrome c domain-containing protein</fullName>
    </recommendedName>
</protein>
<keyword evidence="1" id="KW-0813">Transport</keyword>
<keyword evidence="7" id="KW-0732">Signal</keyword>
<keyword evidence="4" id="KW-0249">Electron transport</keyword>
<dbReference type="InterPro" id="IPR050597">
    <property type="entry name" value="Cytochrome_c_Oxidase_Subunit"/>
</dbReference>
<evidence type="ECO:0000256" key="7">
    <source>
        <dbReference type="SAM" id="SignalP"/>
    </source>
</evidence>
<keyword evidence="5 6" id="KW-0408">Iron</keyword>
<gene>
    <name evidence="9" type="ORF">VHA01S_014_00400</name>
</gene>
<dbReference type="EMBL" id="BAUJ01000014">
    <property type="protein sequence ID" value="GAD89015.1"/>
    <property type="molecule type" value="Genomic_DNA"/>
</dbReference>
<dbReference type="GO" id="GO:0020037">
    <property type="term" value="F:heme binding"/>
    <property type="evidence" value="ECO:0007669"/>
    <property type="project" value="InterPro"/>
</dbReference>
<dbReference type="GO" id="GO:0046872">
    <property type="term" value="F:metal ion binding"/>
    <property type="evidence" value="ECO:0007669"/>
    <property type="project" value="UniProtKB-KW"/>
</dbReference>
<evidence type="ECO:0000256" key="5">
    <source>
        <dbReference type="ARBA" id="ARBA00023004"/>
    </source>
</evidence>
<keyword evidence="10" id="KW-1185">Reference proteome</keyword>
<feature type="signal peptide" evidence="7">
    <location>
        <begin position="1"/>
        <end position="21"/>
    </location>
</feature>
<dbReference type="RefSeq" id="WP_023403390.1">
    <property type="nucleotide sequence ID" value="NZ_BAUJ01000014.1"/>
</dbReference>
<evidence type="ECO:0000313" key="10">
    <source>
        <dbReference type="Proteomes" id="UP000017800"/>
    </source>
</evidence>
<reference evidence="9 10" key="1">
    <citation type="submission" date="2013-11" db="EMBL/GenBank/DDBJ databases">
        <title>Whole genome shotgun sequence of Vibrio halioticoli NBRC 102217.</title>
        <authorList>
            <person name="Isaki S."/>
            <person name="Kimura A."/>
            <person name="Ohji S."/>
            <person name="Hosoyama A."/>
            <person name="Fujita N."/>
            <person name="Hashimoto M."/>
            <person name="Hosoyama Y."/>
            <person name="Yamazoe A."/>
        </authorList>
    </citation>
    <scope>NUCLEOTIDE SEQUENCE [LARGE SCALE GENOMIC DNA]</scope>
    <source>
        <strain evidence="9 10">NBRC 102217</strain>
    </source>
</reference>
<dbReference type="PANTHER" id="PTHR33751:SF9">
    <property type="entry name" value="CYTOCHROME C4"/>
    <property type="match status" value="1"/>
</dbReference>
<dbReference type="InterPro" id="IPR036909">
    <property type="entry name" value="Cyt_c-like_dom_sf"/>
</dbReference>
<feature type="chain" id="PRO_5004735970" description="Cytochrome c domain-containing protein" evidence="7">
    <location>
        <begin position="22"/>
        <end position="103"/>
    </location>
</feature>
<dbReference type="Pfam" id="PF00034">
    <property type="entry name" value="Cytochrom_C"/>
    <property type="match status" value="1"/>
</dbReference>
<dbReference type="SUPFAM" id="SSF46626">
    <property type="entry name" value="Cytochrome c"/>
    <property type="match status" value="1"/>
</dbReference>
<dbReference type="InterPro" id="IPR009056">
    <property type="entry name" value="Cyt_c-like_dom"/>
</dbReference>
<dbReference type="eggNOG" id="COG2863">
    <property type="taxonomic scope" value="Bacteria"/>
</dbReference>
<evidence type="ECO:0000313" key="9">
    <source>
        <dbReference type="EMBL" id="GAD89015.1"/>
    </source>
</evidence>
<sequence length="103" mass="10589">MKKSLVVAALLASVIGATANAADIEAGKAKAQICAACHGADGKAVIDGYPNLNGQNAKYIVSSLKAYKAKERSGGLAVVMQAQASLLNDQDMENLAAYYAAMK</sequence>
<organism evidence="9 10">
    <name type="scientific">Vibrio halioticoli NBRC 102217</name>
    <dbReference type="NCBI Taxonomy" id="1219072"/>
    <lineage>
        <taxon>Bacteria</taxon>
        <taxon>Pseudomonadati</taxon>
        <taxon>Pseudomonadota</taxon>
        <taxon>Gammaproteobacteria</taxon>
        <taxon>Vibrionales</taxon>
        <taxon>Vibrionaceae</taxon>
        <taxon>Vibrio</taxon>
    </lineage>
</organism>
<evidence type="ECO:0000256" key="6">
    <source>
        <dbReference type="PROSITE-ProRule" id="PRU00433"/>
    </source>
</evidence>
<proteinExistence type="predicted"/>
<dbReference type="Proteomes" id="UP000017800">
    <property type="component" value="Unassembled WGS sequence"/>
</dbReference>
<evidence type="ECO:0000256" key="2">
    <source>
        <dbReference type="ARBA" id="ARBA00022617"/>
    </source>
</evidence>
<dbReference type="AlphaFoldDB" id="V5HI44"/>
<evidence type="ECO:0000256" key="1">
    <source>
        <dbReference type="ARBA" id="ARBA00022448"/>
    </source>
</evidence>
<evidence type="ECO:0000256" key="3">
    <source>
        <dbReference type="ARBA" id="ARBA00022723"/>
    </source>
</evidence>
<evidence type="ECO:0000256" key="4">
    <source>
        <dbReference type="ARBA" id="ARBA00022982"/>
    </source>
</evidence>
<dbReference type="Gene3D" id="1.10.760.10">
    <property type="entry name" value="Cytochrome c-like domain"/>
    <property type="match status" value="1"/>
</dbReference>
<feature type="domain" description="Cytochrome c" evidence="8">
    <location>
        <begin position="22"/>
        <end position="103"/>
    </location>
</feature>
<name>V5HI44_9VIBR</name>
<comment type="caution">
    <text evidence="9">The sequence shown here is derived from an EMBL/GenBank/DDBJ whole genome shotgun (WGS) entry which is preliminary data.</text>
</comment>
<evidence type="ECO:0000259" key="8">
    <source>
        <dbReference type="PROSITE" id="PS51007"/>
    </source>
</evidence>
<keyword evidence="2 6" id="KW-0349">Heme</keyword>
<dbReference type="OrthoDB" id="9796421at2"/>
<dbReference type="PROSITE" id="PS51007">
    <property type="entry name" value="CYTC"/>
    <property type="match status" value="1"/>
</dbReference>
<dbReference type="GO" id="GO:0009055">
    <property type="term" value="F:electron transfer activity"/>
    <property type="evidence" value="ECO:0007669"/>
    <property type="project" value="InterPro"/>
</dbReference>
<dbReference type="PANTHER" id="PTHR33751">
    <property type="entry name" value="CBB3-TYPE CYTOCHROME C OXIDASE SUBUNIT FIXP"/>
    <property type="match status" value="1"/>
</dbReference>
<accession>V5HI44</accession>
<keyword evidence="3 6" id="KW-0479">Metal-binding</keyword>